<sequence>MEGTCSFKCKYVRHLWQALNLNDLRELLAEKQSAKEVVREILKQKQERQLLAVVLLWLWWQERNSVREGDKRREAVDLAFIIQKQATEFGKISQSVQRGVELGGRQNGAGRAGMS</sequence>
<organism evidence="1 2">
    <name type="scientific">Panicum hallii var. hallii</name>
    <dbReference type="NCBI Taxonomy" id="1504633"/>
    <lineage>
        <taxon>Eukaryota</taxon>
        <taxon>Viridiplantae</taxon>
        <taxon>Streptophyta</taxon>
        <taxon>Embryophyta</taxon>
        <taxon>Tracheophyta</taxon>
        <taxon>Spermatophyta</taxon>
        <taxon>Magnoliopsida</taxon>
        <taxon>Liliopsida</taxon>
        <taxon>Poales</taxon>
        <taxon>Poaceae</taxon>
        <taxon>PACMAD clade</taxon>
        <taxon>Panicoideae</taxon>
        <taxon>Panicodae</taxon>
        <taxon>Paniceae</taxon>
        <taxon>Panicinae</taxon>
        <taxon>Panicum</taxon>
        <taxon>Panicum sect. Panicum</taxon>
    </lineage>
</organism>
<name>A0A2T7E2V3_9POAL</name>
<dbReference type="EMBL" id="CM009752">
    <property type="protein sequence ID" value="PUZ62175.1"/>
    <property type="molecule type" value="Genomic_DNA"/>
</dbReference>
<dbReference type="Gramene" id="PUZ62175">
    <property type="protein sequence ID" value="PUZ62175"/>
    <property type="gene ID" value="GQ55_4G335600"/>
</dbReference>
<keyword evidence="2" id="KW-1185">Reference proteome</keyword>
<evidence type="ECO:0000313" key="2">
    <source>
        <dbReference type="Proteomes" id="UP000244336"/>
    </source>
</evidence>
<gene>
    <name evidence="1" type="ORF">GQ55_4G335600</name>
</gene>
<dbReference type="Proteomes" id="UP000244336">
    <property type="component" value="Chromosome 4"/>
</dbReference>
<evidence type="ECO:0000313" key="1">
    <source>
        <dbReference type="EMBL" id="PUZ62175.1"/>
    </source>
</evidence>
<dbReference type="AlphaFoldDB" id="A0A2T7E2V3"/>
<protein>
    <submittedName>
        <fullName evidence="1">Uncharacterized protein</fullName>
    </submittedName>
</protein>
<proteinExistence type="predicted"/>
<reference evidence="1 2" key="1">
    <citation type="submission" date="2018-04" db="EMBL/GenBank/DDBJ databases">
        <title>WGS assembly of Panicum hallii var. hallii HAL2.</title>
        <authorList>
            <person name="Lovell J."/>
            <person name="Jenkins J."/>
            <person name="Lowry D."/>
            <person name="Mamidi S."/>
            <person name="Sreedasyam A."/>
            <person name="Weng X."/>
            <person name="Barry K."/>
            <person name="Bonette J."/>
            <person name="Campitelli B."/>
            <person name="Daum C."/>
            <person name="Gordon S."/>
            <person name="Gould B."/>
            <person name="Lipzen A."/>
            <person name="MacQueen A."/>
            <person name="Palacio-Mejia J."/>
            <person name="Plott C."/>
            <person name="Shakirov E."/>
            <person name="Shu S."/>
            <person name="Yoshinaga Y."/>
            <person name="Zane M."/>
            <person name="Rokhsar D."/>
            <person name="Grimwood J."/>
            <person name="Schmutz J."/>
            <person name="Juenger T."/>
        </authorList>
    </citation>
    <scope>NUCLEOTIDE SEQUENCE [LARGE SCALE GENOMIC DNA]</scope>
    <source>
        <strain evidence="2">cv. HAL2</strain>
    </source>
</reference>
<accession>A0A2T7E2V3</accession>